<evidence type="ECO:0000313" key="3">
    <source>
        <dbReference type="Proteomes" id="UP001597493"/>
    </source>
</evidence>
<sequence>MWQQIWFVVNCLFVASLIAFLFAQRMLADARREDAHNRPRLARINRGRIALGIASAVLFVLMSASFLINMRVNG</sequence>
<organism evidence="2 3">
    <name type="scientific">Paenibacillus thailandensis</name>
    <dbReference type="NCBI Taxonomy" id="393250"/>
    <lineage>
        <taxon>Bacteria</taxon>
        <taxon>Bacillati</taxon>
        <taxon>Bacillota</taxon>
        <taxon>Bacilli</taxon>
        <taxon>Bacillales</taxon>
        <taxon>Paenibacillaceae</taxon>
        <taxon>Paenibacillus</taxon>
    </lineage>
</organism>
<feature type="transmembrane region" description="Helical" evidence="1">
    <location>
        <begin position="49"/>
        <end position="68"/>
    </location>
</feature>
<keyword evidence="1" id="KW-0812">Transmembrane</keyword>
<proteinExistence type="predicted"/>
<keyword evidence="1" id="KW-1133">Transmembrane helix</keyword>
<feature type="transmembrane region" description="Helical" evidence="1">
    <location>
        <begin position="6"/>
        <end position="28"/>
    </location>
</feature>
<gene>
    <name evidence="2" type="ORF">ACFSW5_15205</name>
</gene>
<keyword evidence="3" id="KW-1185">Reference proteome</keyword>
<dbReference type="Proteomes" id="UP001597493">
    <property type="component" value="Unassembled WGS sequence"/>
</dbReference>
<evidence type="ECO:0000256" key="1">
    <source>
        <dbReference type="SAM" id="Phobius"/>
    </source>
</evidence>
<keyword evidence="1" id="KW-0472">Membrane</keyword>
<reference evidence="3" key="1">
    <citation type="journal article" date="2019" name="Int. J. Syst. Evol. Microbiol.">
        <title>The Global Catalogue of Microorganisms (GCM) 10K type strain sequencing project: providing services to taxonomists for standard genome sequencing and annotation.</title>
        <authorList>
            <consortium name="The Broad Institute Genomics Platform"/>
            <consortium name="The Broad Institute Genome Sequencing Center for Infectious Disease"/>
            <person name="Wu L."/>
            <person name="Ma J."/>
        </authorList>
    </citation>
    <scope>NUCLEOTIDE SEQUENCE [LARGE SCALE GENOMIC DNA]</scope>
    <source>
        <strain evidence="3">TISTR 1827</strain>
    </source>
</reference>
<name>A0ABW5QZP2_9BACL</name>
<accession>A0ABW5QZP2</accession>
<dbReference type="EMBL" id="JBHUMY010000016">
    <property type="protein sequence ID" value="MFD2661600.1"/>
    <property type="molecule type" value="Genomic_DNA"/>
</dbReference>
<evidence type="ECO:0008006" key="4">
    <source>
        <dbReference type="Google" id="ProtNLM"/>
    </source>
</evidence>
<comment type="caution">
    <text evidence="2">The sequence shown here is derived from an EMBL/GenBank/DDBJ whole genome shotgun (WGS) entry which is preliminary data.</text>
</comment>
<dbReference type="RefSeq" id="WP_379274667.1">
    <property type="nucleotide sequence ID" value="NZ_JBHUGT010000029.1"/>
</dbReference>
<protein>
    <recommendedName>
        <fullName evidence="4">DUF2909 domain-containing protein</fullName>
    </recommendedName>
</protein>
<evidence type="ECO:0000313" key="2">
    <source>
        <dbReference type="EMBL" id="MFD2661600.1"/>
    </source>
</evidence>